<keyword evidence="1" id="KW-0479">Metal-binding</keyword>
<dbReference type="EMBL" id="KK583218">
    <property type="protein sequence ID" value="KDO27319.1"/>
    <property type="molecule type" value="Genomic_DNA"/>
</dbReference>
<dbReference type="VEuPathDB" id="FungiDB:SPRG_07567"/>
<accession>A0A067C978</accession>
<sequence>MRGTSSDLRPPPRLVSYEPPKRRVLRHTKTSVSPFQVESIAEHRSLMYASSASYQPSLNPGLQYLKSILHKDASIAGSDVVRNHFRSLEERDDAETREQSRQREAAARQAMMAVDAESAAFHAFETKRLADVLAAYLTAQNEAYLHHVQARREHLYRDSQAWHDRSRVCDWTCDHCGAHNVRLVYRCERCNEGHREMQEASLGLWELDRAGATDAFGAGQYRIDRVQSSSLGRDPFQLVVFEVPPRKWWQVPVLRRSPKDRTGLRIVVGQAEVIGTVDATGLVIEWNDGMRWRRRRRLMWHREVASVVTPRAIAKQLERIDGLAPLDAVLLAMRQNKSAEVQTTGSLAICKAILSESEIFYRVSIALSIHRSVVTAVYAATSVLVTYLESSDEAMIPRDLLRCIPLLICVACGHTAKSVVRRTIEVLVIVVERGHGGFVHACTRHVASYRGHASPLSIELRIYLDSMQTHALPDASLVDALGCVALGPL</sequence>
<organism evidence="5 6">
    <name type="scientific">Saprolegnia parasitica (strain CBS 223.65)</name>
    <dbReference type="NCBI Taxonomy" id="695850"/>
    <lineage>
        <taxon>Eukaryota</taxon>
        <taxon>Sar</taxon>
        <taxon>Stramenopiles</taxon>
        <taxon>Oomycota</taxon>
        <taxon>Saprolegniomycetes</taxon>
        <taxon>Saprolegniales</taxon>
        <taxon>Saprolegniaceae</taxon>
        <taxon>Saprolegnia</taxon>
    </lineage>
</organism>
<dbReference type="Proteomes" id="UP000030745">
    <property type="component" value="Unassembled WGS sequence"/>
</dbReference>
<dbReference type="InterPro" id="IPR001876">
    <property type="entry name" value="Znf_RanBP2"/>
</dbReference>
<dbReference type="OrthoDB" id="79644at2759"/>
<name>A0A067C978_SAPPC</name>
<evidence type="ECO:0000256" key="3">
    <source>
        <dbReference type="ARBA" id="ARBA00022833"/>
    </source>
</evidence>
<evidence type="ECO:0000256" key="1">
    <source>
        <dbReference type="ARBA" id="ARBA00022723"/>
    </source>
</evidence>
<keyword evidence="6" id="KW-1185">Reference proteome</keyword>
<proteinExistence type="predicted"/>
<dbReference type="AlphaFoldDB" id="A0A067C978"/>
<dbReference type="GO" id="GO:0008270">
    <property type="term" value="F:zinc ion binding"/>
    <property type="evidence" value="ECO:0007669"/>
    <property type="project" value="UniProtKB-KW"/>
</dbReference>
<gene>
    <name evidence="5" type="ORF">SPRG_07567</name>
</gene>
<dbReference type="PROSITE" id="PS01358">
    <property type="entry name" value="ZF_RANBP2_1"/>
    <property type="match status" value="1"/>
</dbReference>
<dbReference type="OMA" id="CTRHVAS"/>
<keyword evidence="3" id="KW-0862">Zinc</keyword>
<feature type="domain" description="RanBP2-type" evidence="4">
    <location>
        <begin position="171"/>
        <end position="190"/>
    </location>
</feature>
<dbReference type="RefSeq" id="XP_012202091.1">
    <property type="nucleotide sequence ID" value="XM_012346701.1"/>
</dbReference>
<dbReference type="GeneID" id="24129835"/>
<evidence type="ECO:0000259" key="4">
    <source>
        <dbReference type="PROSITE" id="PS01358"/>
    </source>
</evidence>
<evidence type="ECO:0000313" key="5">
    <source>
        <dbReference type="EMBL" id="KDO27319.1"/>
    </source>
</evidence>
<evidence type="ECO:0000313" key="6">
    <source>
        <dbReference type="Proteomes" id="UP000030745"/>
    </source>
</evidence>
<protein>
    <recommendedName>
        <fullName evidence="4">RanBP2-type domain-containing protein</fullName>
    </recommendedName>
</protein>
<dbReference type="KEGG" id="spar:SPRG_07567"/>
<reference evidence="5 6" key="1">
    <citation type="journal article" date="2013" name="PLoS Genet.">
        <title>Distinctive expansion of potential virulence genes in the genome of the oomycete fish pathogen Saprolegnia parasitica.</title>
        <authorList>
            <person name="Jiang R.H."/>
            <person name="de Bruijn I."/>
            <person name="Haas B.J."/>
            <person name="Belmonte R."/>
            <person name="Lobach L."/>
            <person name="Christie J."/>
            <person name="van den Ackerveken G."/>
            <person name="Bottin A."/>
            <person name="Bulone V."/>
            <person name="Diaz-Moreno S.M."/>
            <person name="Dumas B."/>
            <person name="Fan L."/>
            <person name="Gaulin E."/>
            <person name="Govers F."/>
            <person name="Grenville-Briggs L.J."/>
            <person name="Horner N.R."/>
            <person name="Levin J.Z."/>
            <person name="Mammella M."/>
            <person name="Meijer H.J."/>
            <person name="Morris P."/>
            <person name="Nusbaum C."/>
            <person name="Oome S."/>
            <person name="Phillips A.J."/>
            <person name="van Rooyen D."/>
            <person name="Rzeszutek E."/>
            <person name="Saraiva M."/>
            <person name="Secombes C.J."/>
            <person name="Seidl M.F."/>
            <person name="Snel B."/>
            <person name="Stassen J.H."/>
            <person name="Sykes S."/>
            <person name="Tripathy S."/>
            <person name="van den Berg H."/>
            <person name="Vega-Arreguin J.C."/>
            <person name="Wawra S."/>
            <person name="Young S.K."/>
            <person name="Zeng Q."/>
            <person name="Dieguez-Uribeondo J."/>
            <person name="Russ C."/>
            <person name="Tyler B.M."/>
            <person name="van West P."/>
        </authorList>
    </citation>
    <scope>NUCLEOTIDE SEQUENCE [LARGE SCALE GENOMIC DNA]</scope>
    <source>
        <strain evidence="5 6">CBS 223.65</strain>
    </source>
</reference>
<keyword evidence="2" id="KW-0863">Zinc-finger</keyword>
<evidence type="ECO:0000256" key="2">
    <source>
        <dbReference type="ARBA" id="ARBA00022771"/>
    </source>
</evidence>